<accession>A0ABN1XYT6</accession>
<name>A0ABN1XYT6_9ACTN</name>
<evidence type="ECO:0000313" key="1">
    <source>
        <dbReference type="EMBL" id="GAA1393274.1"/>
    </source>
</evidence>
<gene>
    <name evidence="1" type="ORF">GCM10009639_26200</name>
</gene>
<reference evidence="1 2" key="1">
    <citation type="journal article" date="2019" name="Int. J. Syst. Evol. Microbiol.">
        <title>The Global Catalogue of Microorganisms (GCM) 10K type strain sequencing project: providing services to taxonomists for standard genome sequencing and annotation.</title>
        <authorList>
            <consortium name="The Broad Institute Genomics Platform"/>
            <consortium name="The Broad Institute Genome Sequencing Center for Infectious Disease"/>
            <person name="Wu L."/>
            <person name="Ma J."/>
        </authorList>
    </citation>
    <scope>NUCLEOTIDE SEQUENCE [LARGE SCALE GENOMIC DNA]</scope>
    <source>
        <strain evidence="1 2">JCM 12393</strain>
    </source>
</reference>
<sequence>MGTDDPGLKWTAERVVDEGDRSGFFSDIEMMEKASDPRLVDFHLEALTGNEYFVLLREDLGEASVLFERYTFEDVPTHRIIEFIALLERGDVSLSFSRFKWWLSVEVSIPEGKWAIGRRFRKDLSEWEESIIKRH</sequence>
<dbReference type="EMBL" id="BAAAKJ010000132">
    <property type="protein sequence ID" value="GAA1393274.1"/>
    <property type="molecule type" value="Genomic_DNA"/>
</dbReference>
<dbReference type="Proteomes" id="UP001499863">
    <property type="component" value="Unassembled WGS sequence"/>
</dbReference>
<organism evidence="1 2">
    <name type="scientific">Kitasatospora putterlickiae</name>
    <dbReference type="NCBI Taxonomy" id="221725"/>
    <lineage>
        <taxon>Bacteria</taxon>
        <taxon>Bacillati</taxon>
        <taxon>Actinomycetota</taxon>
        <taxon>Actinomycetes</taxon>
        <taxon>Kitasatosporales</taxon>
        <taxon>Streptomycetaceae</taxon>
        <taxon>Kitasatospora</taxon>
    </lineage>
</organism>
<keyword evidence="2" id="KW-1185">Reference proteome</keyword>
<protein>
    <submittedName>
        <fullName evidence="1">Uncharacterized protein</fullName>
    </submittedName>
</protein>
<evidence type="ECO:0000313" key="2">
    <source>
        <dbReference type="Proteomes" id="UP001499863"/>
    </source>
</evidence>
<proteinExistence type="predicted"/>
<comment type="caution">
    <text evidence="1">The sequence shown here is derived from an EMBL/GenBank/DDBJ whole genome shotgun (WGS) entry which is preliminary data.</text>
</comment>
<dbReference type="RefSeq" id="WP_344333503.1">
    <property type="nucleotide sequence ID" value="NZ_BAAAKJ010000132.1"/>
</dbReference>